<name>A0ABW7H056_9BURK</name>
<accession>A0ABW7H056</accession>
<dbReference type="RefSeq" id="WP_394384692.1">
    <property type="nucleotide sequence ID" value="NZ_JBIGIB010000003.1"/>
</dbReference>
<keyword evidence="1" id="KW-0732">Signal</keyword>
<evidence type="ECO:0000313" key="3">
    <source>
        <dbReference type="Proteomes" id="UP001606303"/>
    </source>
</evidence>
<feature type="chain" id="PRO_5045812865" evidence="1">
    <location>
        <begin position="18"/>
        <end position="140"/>
    </location>
</feature>
<feature type="signal peptide" evidence="1">
    <location>
        <begin position="1"/>
        <end position="17"/>
    </location>
</feature>
<reference evidence="2 3" key="1">
    <citation type="submission" date="2024-08" db="EMBL/GenBank/DDBJ databases">
        <authorList>
            <person name="Lu H."/>
        </authorList>
    </citation>
    <scope>NUCLEOTIDE SEQUENCE [LARGE SCALE GENOMIC DNA]</scope>
    <source>
        <strain evidence="2 3">BYS87W</strain>
    </source>
</reference>
<dbReference type="EMBL" id="JBIGIB010000003">
    <property type="protein sequence ID" value="MFG6467265.1"/>
    <property type="molecule type" value="Genomic_DNA"/>
</dbReference>
<evidence type="ECO:0000256" key="1">
    <source>
        <dbReference type="SAM" id="SignalP"/>
    </source>
</evidence>
<organism evidence="2 3">
    <name type="scientific">Pelomonas baiyunensis</name>
    <dbReference type="NCBI Taxonomy" id="3299026"/>
    <lineage>
        <taxon>Bacteria</taxon>
        <taxon>Pseudomonadati</taxon>
        <taxon>Pseudomonadota</taxon>
        <taxon>Betaproteobacteria</taxon>
        <taxon>Burkholderiales</taxon>
        <taxon>Sphaerotilaceae</taxon>
        <taxon>Roseateles</taxon>
    </lineage>
</organism>
<comment type="caution">
    <text evidence="2">The sequence shown here is derived from an EMBL/GenBank/DDBJ whole genome shotgun (WGS) entry which is preliminary data.</text>
</comment>
<proteinExistence type="predicted"/>
<gene>
    <name evidence="2" type="ORF">ACG01O_11650</name>
</gene>
<evidence type="ECO:0000313" key="2">
    <source>
        <dbReference type="EMBL" id="MFG6467265.1"/>
    </source>
</evidence>
<sequence>MRWIAPLLLSLATTAQAAPQPFTGADYSGRYTCQGVDDHEGPYTGTVTLTLVREQSSGRHGAYRFELEVPGYGRYPGQAASDGAHMAIHFALTDPSTQDYGTGIATFRKTRGGLWQFSKWYYEPEFKGGNFGRETCTQQK</sequence>
<protein>
    <submittedName>
        <fullName evidence="2">Uncharacterized protein</fullName>
    </submittedName>
</protein>
<dbReference type="Proteomes" id="UP001606303">
    <property type="component" value="Unassembled WGS sequence"/>
</dbReference>
<keyword evidence="3" id="KW-1185">Reference proteome</keyword>